<dbReference type="InterPro" id="IPR050090">
    <property type="entry name" value="Tyrosine_recombinase_XerCD"/>
</dbReference>
<dbReference type="InterPro" id="IPR011010">
    <property type="entry name" value="DNA_brk_join_enz"/>
</dbReference>
<evidence type="ECO:0000313" key="4">
    <source>
        <dbReference type="EMBL" id="MFC5393509.1"/>
    </source>
</evidence>
<dbReference type="PANTHER" id="PTHR30349">
    <property type="entry name" value="PHAGE INTEGRASE-RELATED"/>
    <property type="match status" value="1"/>
</dbReference>
<accession>A0ABW0HC58</accession>
<evidence type="ECO:0000313" key="5">
    <source>
        <dbReference type="Proteomes" id="UP001596104"/>
    </source>
</evidence>
<keyword evidence="1" id="KW-0229">DNA integration</keyword>
<dbReference type="RefSeq" id="WP_377008500.1">
    <property type="nucleotide sequence ID" value="NZ_JBHSLV010000020.1"/>
</dbReference>
<sequence>MSLYKKGDFWHFDFRTGGRRFQGSTGKRDKKAAAKVEADLKREAKAAIAAEPAPSKARAAMPTVGELAKLVTDAKRLVRADSEFFRNLKYISDTLGPDRPIDEIDDGAAIRLVVAERVKGLIFGLKRRRHPGPVEPHIPAELRLKGLSGELSIDQLNEVLVDLADLGAEREPPRVPLGVASITHNLILPIRMMRSAAIAMGWKLPDVPTLKSRNFGSYTRFRVLGAAEELILREKVPPERMIFYDFAVQSMLRLGNVVGLTWRDVDLPNRQIHVRVKGGAGFYRYINDVMDIILRSQVGRHPEFVFTRADAEGNRVPLTYVLSDWFRQDCGRAGLKDLRFHDLRRTGATRMYAACRDIREVQYALGHKDVATTWRYIVRAPGDRERAERLREEADRSAMTEAWRRAEAREADELGTGSGAVVGTLADTLSRASVEDLVAALVRLPGLSAQLAHALPQLTAAGTRQ</sequence>
<name>A0ABW0HC58_9HYPH</name>
<dbReference type="InterPro" id="IPR013762">
    <property type="entry name" value="Integrase-like_cat_sf"/>
</dbReference>
<keyword evidence="5" id="KW-1185">Reference proteome</keyword>
<dbReference type="PROSITE" id="PS51898">
    <property type="entry name" value="TYR_RECOMBINASE"/>
    <property type="match status" value="1"/>
</dbReference>
<dbReference type="SUPFAM" id="SSF56349">
    <property type="entry name" value="DNA breaking-rejoining enzymes"/>
    <property type="match status" value="1"/>
</dbReference>
<dbReference type="PANTHER" id="PTHR30349:SF64">
    <property type="entry name" value="PROPHAGE INTEGRASE INTD-RELATED"/>
    <property type="match status" value="1"/>
</dbReference>
<protein>
    <submittedName>
        <fullName evidence="4">Tyrosine recombinase XerC</fullName>
    </submittedName>
</protein>
<evidence type="ECO:0000256" key="2">
    <source>
        <dbReference type="ARBA" id="ARBA00023172"/>
    </source>
</evidence>
<evidence type="ECO:0000259" key="3">
    <source>
        <dbReference type="PROSITE" id="PS51898"/>
    </source>
</evidence>
<comment type="caution">
    <text evidence="4">The sequence shown here is derived from an EMBL/GenBank/DDBJ whole genome shotgun (WGS) entry which is preliminary data.</text>
</comment>
<dbReference type="Pfam" id="PF00589">
    <property type="entry name" value="Phage_integrase"/>
    <property type="match status" value="1"/>
</dbReference>
<dbReference type="Gene3D" id="1.10.443.10">
    <property type="entry name" value="Intergrase catalytic core"/>
    <property type="match status" value="1"/>
</dbReference>
<reference evidence="5" key="1">
    <citation type="journal article" date="2019" name="Int. J. Syst. Evol. Microbiol.">
        <title>The Global Catalogue of Microorganisms (GCM) 10K type strain sequencing project: providing services to taxonomists for standard genome sequencing and annotation.</title>
        <authorList>
            <consortium name="The Broad Institute Genomics Platform"/>
            <consortium name="The Broad Institute Genome Sequencing Center for Infectious Disease"/>
            <person name="Wu L."/>
            <person name="Ma J."/>
        </authorList>
    </citation>
    <scope>NUCLEOTIDE SEQUENCE [LARGE SCALE GENOMIC DNA]</scope>
    <source>
        <strain evidence="5">CGMCC 1.16326</strain>
    </source>
</reference>
<dbReference type="EMBL" id="JBHSLV010000020">
    <property type="protein sequence ID" value="MFC5393509.1"/>
    <property type="molecule type" value="Genomic_DNA"/>
</dbReference>
<organism evidence="4 5">
    <name type="scientific">Bosea vestrisii</name>
    <dbReference type="NCBI Taxonomy" id="151416"/>
    <lineage>
        <taxon>Bacteria</taxon>
        <taxon>Pseudomonadati</taxon>
        <taxon>Pseudomonadota</taxon>
        <taxon>Alphaproteobacteria</taxon>
        <taxon>Hyphomicrobiales</taxon>
        <taxon>Boseaceae</taxon>
        <taxon>Bosea</taxon>
    </lineage>
</organism>
<dbReference type="Proteomes" id="UP001596104">
    <property type="component" value="Unassembled WGS sequence"/>
</dbReference>
<dbReference type="InterPro" id="IPR002104">
    <property type="entry name" value="Integrase_catalytic"/>
</dbReference>
<evidence type="ECO:0000256" key="1">
    <source>
        <dbReference type="ARBA" id="ARBA00022908"/>
    </source>
</evidence>
<proteinExistence type="predicted"/>
<gene>
    <name evidence="4" type="primary">xerC</name>
    <name evidence="4" type="ORF">ACFPPC_12750</name>
</gene>
<keyword evidence="2" id="KW-0233">DNA recombination</keyword>
<feature type="domain" description="Tyr recombinase" evidence="3">
    <location>
        <begin position="219"/>
        <end position="395"/>
    </location>
</feature>